<protein>
    <submittedName>
        <fullName evidence="2">PREDICTED: retrotransposon</fullName>
    </submittedName>
</protein>
<organism evidence="2 3">
    <name type="scientific">Prunus dulcis</name>
    <name type="common">Almond</name>
    <name type="synonym">Amygdalus dulcis</name>
    <dbReference type="NCBI Taxonomy" id="3755"/>
    <lineage>
        <taxon>Eukaryota</taxon>
        <taxon>Viridiplantae</taxon>
        <taxon>Streptophyta</taxon>
        <taxon>Embryophyta</taxon>
        <taxon>Tracheophyta</taxon>
        <taxon>Spermatophyta</taxon>
        <taxon>Magnoliopsida</taxon>
        <taxon>eudicotyledons</taxon>
        <taxon>Gunneridae</taxon>
        <taxon>Pentapetalae</taxon>
        <taxon>rosids</taxon>
        <taxon>fabids</taxon>
        <taxon>Rosales</taxon>
        <taxon>Rosaceae</taxon>
        <taxon>Amygdaloideae</taxon>
        <taxon>Amygdaleae</taxon>
        <taxon>Prunus</taxon>
    </lineage>
</organism>
<dbReference type="Pfam" id="PF17919">
    <property type="entry name" value="RT_RNaseH_2"/>
    <property type="match status" value="1"/>
</dbReference>
<dbReference type="SUPFAM" id="SSF56672">
    <property type="entry name" value="DNA/RNA polymerases"/>
    <property type="match status" value="1"/>
</dbReference>
<evidence type="ECO:0000313" key="3">
    <source>
        <dbReference type="Proteomes" id="UP000327085"/>
    </source>
</evidence>
<feature type="domain" description="Reverse transcriptase/retrotransposon-derived protein RNase H-like" evidence="1">
    <location>
        <begin position="5"/>
        <end position="54"/>
    </location>
</feature>
<gene>
    <name evidence="2" type="ORF">ALMOND_2B010413</name>
</gene>
<dbReference type="EMBL" id="CABIKO010000684">
    <property type="protein sequence ID" value="VVA38751.1"/>
    <property type="molecule type" value="Genomic_DNA"/>
</dbReference>
<dbReference type="AlphaFoldDB" id="A0A5E4GGL8"/>
<dbReference type="InParanoid" id="A0A5E4GGL8"/>
<evidence type="ECO:0000259" key="1">
    <source>
        <dbReference type="Pfam" id="PF17919"/>
    </source>
</evidence>
<feature type="non-terminal residue" evidence="2">
    <location>
        <position position="1"/>
    </location>
</feature>
<accession>A0A5E4GGL8</accession>
<sequence length="55" mass="6190">VRFEWSDKCEESFNELKTRLTIALVLALSDDSGNFVIYNDASQQGLGCVPMQHGR</sequence>
<dbReference type="Gramene" id="VVA38751">
    <property type="protein sequence ID" value="VVA38751"/>
    <property type="gene ID" value="Prudul26B010413"/>
</dbReference>
<proteinExistence type="predicted"/>
<reference evidence="3" key="1">
    <citation type="journal article" date="2020" name="Plant J.">
        <title>Transposons played a major role in the diversification between the closely related almond and peach genomes: results from the almond genome sequence.</title>
        <authorList>
            <person name="Alioto T."/>
            <person name="Alexiou K.G."/>
            <person name="Bardil A."/>
            <person name="Barteri F."/>
            <person name="Castanera R."/>
            <person name="Cruz F."/>
            <person name="Dhingra A."/>
            <person name="Duval H."/>
            <person name="Fernandez I Marti A."/>
            <person name="Frias L."/>
            <person name="Galan B."/>
            <person name="Garcia J.L."/>
            <person name="Howad W."/>
            <person name="Gomez-Garrido J."/>
            <person name="Gut M."/>
            <person name="Julca I."/>
            <person name="Morata J."/>
            <person name="Puigdomenech P."/>
            <person name="Ribeca P."/>
            <person name="Rubio Cabetas M.J."/>
            <person name="Vlasova A."/>
            <person name="Wirthensohn M."/>
            <person name="Garcia-Mas J."/>
            <person name="Gabaldon T."/>
            <person name="Casacuberta J.M."/>
            <person name="Arus P."/>
        </authorList>
    </citation>
    <scope>NUCLEOTIDE SEQUENCE [LARGE SCALE GENOMIC DNA]</scope>
    <source>
        <strain evidence="3">cv. Texas</strain>
    </source>
</reference>
<dbReference type="Proteomes" id="UP000327085">
    <property type="component" value="Unassembled WGS sequence"/>
</dbReference>
<name>A0A5E4GGL8_PRUDU</name>
<dbReference type="OMA" id="VPMQHGR"/>
<dbReference type="Gene3D" id="3.30.70.270">
    <property type="match status" value="1"/>
</dbReference>
<dbReference type="InterPro" id="IPR043502">
    <property type="entry name" value="DNA/RNA_pol_sf"/>
</dbReference>
<dbReference type="InterPro" id="IPR041577">
    <property type="entry name" value="RT_RNaseH_2"/>
</dbReference>
<feature type="non-terminal residue" evidence="2">
    <location>
        <position position="55"/>
    </location>
</feature>
<dbReference type="InterPro" id="IPR043128">
    <property type="entry name" value="Rev_trsase/Diguanyl_cyclase"/>
</dbReference>
<evidence type="ECO:0000313" key="2">
    <source>
        <dbReference type="EMBL" id="VVA38751.1"/>
    </source>
</evidence>